<keyword evidence="3" id="KW-0560">Oxidoreductase</keyword>
<dbReference type="Gene3D" id="3.50.50.60">
    <property type="entry name" value="FAD/NAD(P)-binding domain"/>
    <property type="match status" value="2"/>
</dbReference>
<keyword evidence="2" id="KW-0285">Flavoprotein</keyword>
<comment type="caution">
    <text evidence="5">The sequence shown here is derived from an EMBL/GenBank/DDBJ whole genome shotgun (WGS) entry which is preliminary data.</text>
</comment>
<feature type="domain" description="FAD/NAD(P)-binding" evidence="4">
    <location>
        <begin position="5"/>
        <end position="282"/>
    </location>
</feature>
<dbReference type="AlphaFoldDB" id="A0A7X1FSB3"/>
<dbReference type="PANTHER" id="PTHR48105">
    <property type="entry name" value="THIOREDOXIN REDUCTASE 1-RELATED-RELATED"/>
    <property type="match status" value="1"/>
</dbReference>
<accession>A0A7X1FSB3</accession>
<dbReference type="InterPro" id="IPR050097">
    <property type="entry name" value="Ferredoxin-NADP_redctase_2"/>
</dbReference>
<reference evidence="5 6" key="1">
    <citation type="submission" date="2020-08" db="EMBL/GenBank/DDBJ databases">
        <title>The genome sequence of type strain Novosphingobium flavum NBRC 111647.</title>
        <authorList>
            <person name="Liu Y."/>
        </authorList>
    </citation>
    <scope>NUCLEOTIDE SEQUENCE [LARGE SCALE GENOMIC DNA]</scope>
    <source>
        <strain evidence="5 6">NBRC 111647</strain>
    </source>
</reference>
<evidence type="ECO:0000259" key="4">
    <source>
        <dbReference type="Pfam" id="PF07992"/>
    </source>
</evidence>
<dbReference type="GO" id="GO:0016491">
    <property type="term" value="F:oxidoreductase activity"/>
    <property type="evidence" value="ECO:0007669"/>
    <property type="project" value="UniProtKB-KW"/>
</dbReference>
<name>A0A7X1FSB3_9SPHN</name>
<dbReference type="PRINTS" id="PR00469">
    <property type="entry name" value="PNDRDTASEII"/>
</dbReference>
<evidence type="ECO:0000313" key="5">
    <source>
        <dbReference type="EMBL" id="MBC2666065.1"/>
    </source>
</evidence>
<keyword evidence="6" id="KW-1185">Reference proteome</keyword>
<proteinExistence type="predicted"/>
<dbReference type="EMBL" id="JACLAW010000007">
    <property type="protein sequence ID" value="MBC2666065.1"/>
    <property type="molecule type" value="Genomic_DNA"/>
</dbReference>
<dbReference type="InterPro" id="IPR036188">
    <property type="entry name" value="FAD/NAD-bd_sf"/>
</dbReference>
<dbReference type="Proteomes" id="UP000566813">
    <property type="component" value="Unassembled WGS sequence"/>
</dbReference>
<dbReference type="InterPro" id="IPR023753">
    <property type="entry name" value="FAD/NAD-binding_dom"/>
</dbReference>
<dbReference type="PRINTS" id="PR00368">
    <property type="entry name" value="FADPNR"/>
</dbReference>
<evidence type="ECO:0000256" key="2">
    <source>
        <dbReference type="ARBA" id="ARBA00022630"/>
    </source>
</evidence>
<sequence length="297" mass="29736">MIQHFDLAVIGQGYAGLCAAREARARGLSVAAFEGVMVGGAVMTVLALDPSPESFTTSGPDLGAIIGMENIDAGVVPLLEPVTALTPAPGSGWTLHCPQGVLTARQVIVATGTRPRLLGVPGVARLVGKGISHCADCDGPDLIGKDCVVVGGGDAAFQEAAILARIARSVTIVMRGAAPRARADLVGQALAFANVVLLSGRQVRAVMGDGRVSAVRLDGDGTDLACDGLFLFIGGEPETGLLPEALPRGENGGLVTGPHGALGLPGLWAIGSVRAGFAGGLAEAGEEALAAVAALCR</sequence>
<dbReference type="RefSeq" id="WP_185664363.1">
    <property type="nucleotide sequence ID" value="NZ_JACLAW010000007.1"/>
</dbReference>
<dbReference type="Pfam" id="PF07992">
    <property type="entry name" value="Pyr_redox_2"/>
    <property type="match status" value="1"/>
</dbReference>
<evidence type="ECO:0000256" key="3">
    <source>
        <dbReference type="ARBA" id="ARBA00023002"/>
    </source>
</evidence>
<evidence type="ECO:0000256" key="1">
    <source>
        <dbReference type="ARBA" id="ARBA00018719"/>
    </source>
</evidence>
<organism evidence="5 6">
    <name type="scientific">Novosphingobium flavum</name>
    <dbReference type="NCBI Taxonomy" id="1778672"/>
    <lineage>
        <taxon>Bacteria</taxon>
        <taxon>Pseudomonadati</taxon>
        <taxon>Pseudomonadota</taxon>
        <taxon>Alphaproteobacteria</taxon>
        <taxon>Sphingomonadales</taxon>
        <taxon>Sphingomonadaceae</taxon>
        <taxon>Novosphingobium</taxon>
    </lineage>
</organism>
<evidence type="ECO:0000313" key="6">
    <source>
        <dbReference type="Proteomes" id="UP000566813"/>
    </source>
</evidence>
<dbReference type="SUPFAM" id="SSF51905">
    <property type="entry name" value="FAD/NAD(P)-binding domain"/>
    <property type="match status" value="1"/>
</dbReference>
<gene>
    <name evidence="5" type="ORF">H7F51_11110</name>
</gene>
<protein>
    <recommendedName>
        <fullName evidence="1">Thioredoxin reductase</fullName>
    </recommendedName>
</protein>